<evidence type="ECO:0000256" key="19">
    <source>
        <dbReference type="HAMAP-Rule" id="MF_00719"/>
    </source>
</evidence>
<keyword evidence="7 19" id="KW-1003">Cell membrane</keyword>
<comment type="catalytic activity">
    <reaction evidence="18 19">
        <text>alpha-ribazole 5'-phosphate + adenosylcob(III)inamide-GDP = adenosylcob(III)alamin 5'-phosphate + GMP + H(+)</text>
        <dbReference type="Rhea" id="RHEA:23560"/>
        <dbReference type="ChEBI" id="CHEBI:15378"/>
        <dbReference type="ChEBI" id="CHEBI:57918"/>
        <dbReference type="ChEBI" id="CHEBI:58115"/>
        <dbReference type="ChEBI" id="CHEBI:60487"/>
        <dbReference type="ChEBI" id="CHEBI:60493"/>
        <dbReference type="EC" id="2.7.8.26"/>
    </reaction>
</comment>
<dbReference type="InterPro" id="IPR003805">
    <property type="entry name" value="CobS"/>
</dbReference>
<comment type="subcellular location">
    <subcellularLocation>
        <location evidence="2 19">Cell membrane</location>
        <topology evidence="2 19">Multi-pass membrane protein</topology>
    </subcellularLocation>
</comment>
<evidence type="ECO:0000256" key="8">
    <source>
        <dbReference type="ARBA" id="ARBA00022573"/>
    </source>
</evidence>
<comment type="cofactor">
    <cofactor evidence="1 19">
        <name>Mg(2+)</name>
        <dbReference type="ChEBI" id="CHEBI:18420"/>
    </cofactor>
</comment>
<comment type="similarity">
    <text evidence="4 19">Belongs to the CobS family.</text>
</comment>
<evidence type="ECO:0000256" key="6">
    <source>
        <dbReference type="ARBA" id="ARBA00015850"/>
    </source>
</evidence>
<evidence type="ECO:0000256" key="9">
    <source>
        <dbReference type="ARBA" id="ARBA00022679"/>
    </source>
</evidence>
<dbReference type="RefSeq" id="WP_317973519.1">
    <property type="nucleotide sequence ID" value="NZ_BTFW01000001.1"/>
</dbReference>
<evidence type="ECO:0000256" key="17">
    <source>
        <dbReference type="ARBA" id="ARBA00048623"/>
    </source>
</evidence>
<comment type="function">
    <text evidence="14 19">Joins adenosylcobinamide-GDP and alpha-ribazole to generate adenosylcobalamin (Ado-cobalamin). Also synthesizes adenosylcobalamin 5'-phosphate from adenosylcobinamide-GDP and alpha-ribazole 5'-phosphate.</text>
</comment>
<dbReference type="Pfam" id="PF02654">
    <property type="entry name" value="CobS"/>
    <property type="match status" value="1"/>
</dbReference>
<keyword evidence="9 19" id="KW-0808">Transferase</keyword>
<sequence length="241" mass="24939">MKGLLIALQFMTRLPGPRLTVSDAEFSASMRWFPAVGGVIGAIVAGASWLGAHVDPWTGALAGLVVWVGVTGALHLDGLADIADAAGAAHKGPGRVREVLADPHLGSFGTSALVLQALAKLVLLHALIVQGVWLPLIAVPFAARIAPLVWTRTMTPLHAGLGARFAGVIRPVDLALWGLILLGAAWFAPGLLATVPAIALWRRWILRRIGGISGDGMGAGIELVESLLLLALSIGAIGALR</sequence>
<feature type="transmembrane region" description="Helical" evidence="19">
    <location>
        <begin position="32"/>
        <end position="50"/>
    </location>
</feature>
<gene>
    <name evidence="19" type="primary">cobS</name>
    <name evidence="20" type="ORF">NUTIK01_04470</name>
</gene>
<dbReference type="PANTHER" id="PTHR34148">
    <property type="entry name" value="ADENOSYLCOBINAMIDE-GDP RIBAZOLETRANSFERASE"/>
    <property type="match status" value="1"/>
</dbReference>
<evidence type="ECO:0000256" key="5">
    <source>
        <dbReference type="ARBA" id="ARBA00013200"/>
    </source>
</evidence>
<keyword evidence="12 19" id="KW-1133">Transmembrane helix</keyword>
<evidence type="ECO:0000256" key="15">
    <source>
        <dbReference type="ARBA" id="ARBA00032605"/>
    </source>
</evidence>
<evidence type="ECO:0000256" key="2">
    <source>
        <dbReference type="ARBA" id="ARBA00004651"/>
    </source>
</evidence>
<comment type="catalytic activity">
    <reaction evidence="17 19">
        <text>alpha-ribazole + adenosylcob(III)inamide-GDP = adenosylcob(III)alamin + GMP + H(+)</text>
        <dbReference type="Rhea" id="RHEA:16049"/>
        <dbReference type="ChEBI" id="CHEBI:10329"/>
        <dbReference type="ChEBI" id="CHEBI:15378"/>
        <dbReference type="ChEBI" id="CHEBI:18408"/>
        <dbReference type="ChEBI" id="CHEBI:58115"/>
        <dbReference type="ChEBI" id="CHEBI:60487"/>
        <dbReference type="EC" id="2.7.8.26"/>
    </reaction>
</comment>
<evidence type="ECO:0000256" key="4">
    <source>
        <dbReference type="ARBA" id="ARBA00010561"/>
    </source>
</evidence>
<keyword evidence="11 19" id="KW-0460">Magnesium</keyword>
<comment type="pathway">
    <text evidence="3 19">Cofactor biosynthesis; adenosylcobalamin biosynthesis; adenosylcobalamin from cob(II)yrinate a,c-diamide: step 7/7.</text>
</comment>
<name>A0ABQ6P3N4_9SPHN</name>
<reference evidence="20 21" key="1">
    <citation type="submission" date="2023-06" db="EMBL/GenBank/DDBJ databases">
        <title>Draft genome sequence of Novosphingobium sp. strain IK01.</title>
        <authorList>
            <person name="Hatamoto M."/>
            <person name="Ikarashi T."/>
            <person name="Yamaguchi T."/>
        </authorList>
    </citation>
    <scope>NUCLEOTIDE SEQUENCE [LARGE SCALE GENOMIC DNA]</scope>
    <source>
        <strain evidence="20 21">IK01</strain>
    </source>
</reference>
<feature type="transmembrane region" description="Helical" evidence="19">
    <location>
        <begin position="219"/>
        <end position="240"/>
    </location>
</feature>
<evidence type="ECO:0000256" key="7">
    <source>
        <dbReference type="ARBA" id="ARBA00022475"/>
    </source>
</evidence>
<keyword evidence="21" id="KW-1185">Reference proteome</keyword>
<accession>A0ABQ6P3N4</accession>
<organism evidence="20 21">
    <name type="scientific">Novosphingobium pituita</name>
    <dbReference type="NCBI Taxonomy" id="3056842"/>
    <lineage>
        <taxon>Bacteria</taxon>
        <taxon>Pseudomonadati</taxon>
        <taxon>Pseudomonadota</taxon>
        <taxon>Alphaproteobacteria</taxon>
        <taxon>Sphingomonadales</taxon>
        <taxon>Sphingomonadaceae</taxon>
        <taxon>Novosphingobium</taxon>
    </lineage>
</organism>
<keyword evidence="10 19" id="KW-0812">Transmembrane</keyword>
<dbReference type="HAMAP" id="MF_00719">
    <property type="entry name" value="CobS"/>
    <property type="match status" value="1"/>
</dbReference>
<keyword evidence="13 19" id="KW-0472">Membrane</keyword>
<dbReference type="EMBL" id="BTFW01000001">
    <property type="protein sequence ID" value="GMM59670.1"/>
    <property type="molecule type" value="Genomic_DNA"/>
</dbReference>
<dbReference type="EC" id="2.7.8.26" evidence="5 19"/>
<evidence type="ECO:0000313" key="20">
    <source>
        <dbReference type="EMBL" id="GMM59670.1"/>
    </source>
</evidence>
<evidence type="ECO:0000256" key="3">
    <source>
        <dbReference type="ARBA" id="ARBA00004663"/>
    </source>
</evidence>
<keyword evidence="8 19" id="KW-0169">Cobalamin biosynthesis</keyword>
<evidence type="ECO:0000313" key="21">
    <source>
        <dbReference type="Proteomes" id="UP001187221"/>
    </source>
</evidence>
<evidence type="ECO:0000256" key="1">
    <source>
        <dbReference type="ARBA" id="ARBA00001946"/>
    </source>
</evidence>
<evidence type="ECO:0000256" key="18">
    <source>
        <dbReference type="ARBA" id="ARBA00049504"/>
    </source>
</evidence>
<protein>
    <recommendedName>
        <fullName evidence="6 19">Adenosylcobinamide-GDP ribazoletransferase</fullName>
        <ecNumber evidence="5 19">2.7.8.26</ecNumber>
    </recommendedName>
    <alternativeName>
        <fullName evidence="16 19">Cobalamin synthase</fullName>
    </alternativeName>
    <alternativeName>
        <fullName evidence="15 19">Cobalamin-5'-phosphate synthase</fullName>
    </alternativeName>
</protein>
<proteinExistence type="inferred from homology"/>
<evidence type="ECO:0000256" key="11">
    <source>
        <dbReference type="ARBA" id="ARBA00022842"/>
    </source>
</evidence>
<evidence type="ECO:0000256" key="14">
    <source>
        <dbReference type="ARBA" id="ARBA00025228"/>
    </source>
</evidence>
<dbReference type="Proteomes" id="UP001187221">
    <property type="component" value="Unassembled WGS sequence"/>
</dbReference>
<feature type="transmembrane region" description="Helical" evidence="19">
    <location>
        <begin position="174"/>
        <end position="199"/>
    </location>
</feature>
<evidence type="ECO:0000256" key="13">
    <source>
        <dbReference type="ARBA" id="ARBA00023136"/>
    </source>
</evidence>
<dbReference type="PANTHER" id="PTHR34148:SF1">
    <property type="entry name" value="ADENOSYLCOBINAMIDE-GDP RIBAZOLETRANSFERASE"/>
    <property type="match status" value="1"/>
</dbReference>
<evidence type="ECO:0000256" key="16">
    <source>
        <dbReference type="ARBA" id="ARBA00032853"/>
    </source>
</evidence>
<comment type="caution">
    <text evidence="20">The sequence shown here is derived from an EMBL/GenBank/DDBJ whole genome shotgun (WGS) entry which is preliminary data.</text>
</comment>
<feature type="transmembrane region" description="Helical" evidence="19">
    <location>
        <begin position="57"/>
        <end position="76"/>
    </location>
</feature>
<feature type="transmembrane region" description="Helical" evidence="19">
    <location>
        <begin position="122"/>
        <end position="143"/>
    </location>
</feature>
<evidence type="ECO:0000256" key="10">
    <source>
        <dbReference type="ARBA" id="ARBA00022692"/>
    </source>
</evidence>
<evidence type="ECO:0000256" key="12">
    <source>
        <dbReference type="ARBA" id="ARBA00022989"/>
    </source>
</evidence>